<feature type="region of interest" description="Disordered" evidence="1">
    <location>
        <begin position="1615"/>
        <end position="1644"/>
    </location>
</feature>
<keyword evidence="2" id="KW-1133">Transmembrane helix</keyword>
<evidence type="ECO:0000259" key="3">
    <source>
        <dbReference type="PROSITE" id="PS50112"/>
    </source>
</evidence>
<feature type="compositionally biased region" description="Low complexity" evidence="1">
    <location>
        <begin position="1003"/>
        <end position="1030"/>
    </location>
</feature>
<keyword evidence="2" id="KW-0472">Membrane</keyword>
<feature type="compositionally biased region" description="Polar residues" evidence="1">
    <location>
        <begin position="1475"/>
        <end position="1493"/>
    </location>
</feature>
<name>A0A0G4FUG2_9ALVE</name>
<feature type="region of interest" description="Disordered" evidence="1">
    <location>
        <begin position="254"/>
        <end position="330"/>
    </location>
</feature>
<feature type="region of interest" description="Disordered" evidence="1">
    <location>
        <begin position="1675"/>
        <end position="1725"/>
    </location>
</feature>
<feature type="compositionally biased region" description="Low complexity" evidence="1">
    <location>
        <begin position="1527"/>
        <end position="1541"/>
    </location>
</feature>
<feature type="domain" description="PAS" evidence="3">
    <location>
        <begin position="341"/>
        <end position="389"/>
    </location>
</feature>
<dbReference type="VEuPathDB" id="CryptoDB:Cvel_18706"/>
<accession>A0A0G4FUG2</accession>
<feature type="compositionally biased region" description="Basic and acidic residues" evidence="1">
    <location>
        <begin position="926"/>
        <end position="950"/>
    </location>
</feature>
<feature type="compositionally biased region" description="Acidic residues" evidence="1">
    <location>
        <begin position="956"/>
        <end position="968"/>
    </location>
</feature>
<protein>
    <recommendedName>
        <fullName evidence="3">PAS domain-containing protein</fullName>
    </recommendedName>
</protein>
<feature type="transmembrane region" description="Helical" evidence="2">
    <location>
        <begin position="103"/>
        <end position="124"/>
    </location>
</feature>
<feature type="compositionally biased region" description="Pro residues" evidence="1">
    <location>
        <begin position="514"/>
        <end position="528"/>
    </location>
</feature>
<feature type="transmembrane region" description="Helical" evidence="2">
    <location>
        <begin position="69"/>
        <end position="91"/>
    </location>
</feature>
<dbReference type="InterPro" id="IPR000014">
    <property type="entry name" value="PAS"/>
</dbReference>
<evidence type="ECO:0000256" key="2">
    <source>
        <dbReference type="SAM" id="Phobius"/>
    </source>
</evidence>
<feature type="compositionally biased region" description="Polar residues" evidence="1">
    <location>
        <begin position="700"/>
        <end position="712"/>
    </location>
</feature>
<feature type="region of interest" description="Disordered" evidence="1">
    <location>
        <begin position="860"/>
        <end position="1074"/>
    </location>
</feature>
<feature type="transmembrane region" description="Helical" evidence="2">
    <location>
        <begin position="35"/>
        <end position="57"/>
    </location>
</feature>
<feature type="transmembrane region" description="Helical" evidence="2">
    <location>
        <begin position="196"/>
        <end position="216"/>
    </location>
</feature>
<feature type="compositionally biased region" description="Pro residues" evidence="1">
    <location>
        <begin position="1516"/>
        <end position="1526"/>
    </location>
</feature>
<feature type="compositionally biased region" description="Gly residues" evidence="1">
    <location>
        <begin position="1691"/>
        <end position="1704"/>
    </location>
</feature>
<feature type="region of interest" description="Disordered" evidence="1">
    <location>
        <begin position="1511"/>
        <end position="1575"/>
    </location>
</feature>
<feature type="region of interest" description="Disordered" evidence="1">
    <location>
        <begin position="1315"/>
        <end position="1371"/>
    </location>
</feature>
<feature type="compositionally biased region" description="Gly residues" evidence="1">
    <location>
        <begin position="1620"/>
        <end position="1633"/>
    </location>
</feature>
<feature type="compositionally biased region" description="Low complexity" evidence="1">
    <location>
        <begin position="588"/>
        <end position="598"/>
    </location>
</feature>
<feature type="compositionally biased region" description="Low complexity" evidence="1">
    <location>
        <begin position="617"/>
        <end position="628"/>
    </location>
</feature>
<feature type="compositionally biased region" description="Basic and acidic residues" evidence="1">
    <location>
        <begin position="1040"/>
        <end position="1058"/>
    </location>
</feature>
<feature type="compositionally biased region" description="Basic and acidic residues" evidence="1">
    <location>
        <begin position="546"/>
        <end position="560"/>
    </location>
</feature>
<feature type="compositionally biased region" description="Low complexity" evidence="1">
    <location>
        <begin position="1331"/>
        <end position="1349"/>
    </location>
</feature>
<feature type="compositionally biased region" description="Low complexity" evidence="1">
    <location>
        <begin position="646"/>
        <end position="668"/>
    </location>
</feature>
<sequence>MKVQSPFQKLLEADEITQKQFLETKFRFFTNYRHVVFAAFTFVFWSVMIKMVATTFYGEEKFDFSFMGLLRYSFIIAQETTNCWYWLKVVVFSVRPNIAQRRIFIGLTLLLFVRFSLSMHPNFYSVFPSLRPWLGVQTVELDADLLQFPFLVTTVVFGLWFYLTTDQALACMCVAYFLNTVVYFCGSSKPAYDKLLALMGFGIFWAVQCATVIAVWETSCEAFRHHCRLEAKMESIVQVSDDIIGLFALEREPTKGGDGAAQSQASHGKEGSSSRWRGRGKEPAGMGDSCANSASSSSSSSCSFSGVDVTKGERSREGEGGSSCGGGGGGMEEAAHTHRCVFVSPNIETVCGLSSDQIVYGDPNVLLDLIHEDDRPIFTEMRRRIVAETSLLLAREREVEEKRKREREEAGSALPAWADSLPALFPQLFRYFGLFVDPDFDETLSAFTQAGDRFLQFGNKIGTACSFVFNYLDEIASAAEGRKEMTKTSPNNNQSQTDHPVGSPPNSLHTPSFTGPPPRPMPPRPPPRARTQERQRVPNSAAGGKQDSRQQTEIEKEKFRAPTGGNRDSKQEGTTGTSRRTSGDVGTASASASEAAPADTPRFPSPRYPRDVSSQRSAPAGDSSDASAHGITPLSIPSRKPGGHNSGAPTTSSVSSSPSANVLSPRRQALLRRRRLMGSLGSVREMKAEGVEDSEGTGGSNDPTRNSAQVGNMKNGGPERPGVHSEESTPTHPLPSLVGRGRGTGRQQQQQQHQPGVGIGSAAATADRDTHAGVHLVPPPVQQRGVTPPPVIVSAETATEDEVVASLEERQRAAVSHLGTGTGGLRFEEVLRDQIQLQQRSQKEKEKGGVMPEYTLSDVQECHSGPSRLPSRMGSVGDEKDGGRPSPFSVEGNGETAPGPSVRAGVLSAEAGPGKRRVVQIDESTEQGRDRERGEEHGRMMKDEAGDRESVGGWEQDGEAEAEEEGGNEEPLSSIRFQVRVKRSVWQQQQVGENRGREKDGISSSSSVSGGGVSPRRSSLSPERPSSSTSTAWGGTRKGTRAERTRTAAEEEQRKFEETFGVASSNYEEGEGSEDEGGYIFCDVSAKVVSLDPLHYSLCFKNVTSRVAEQHKMISLLEAFANTVKMSAWCWDTNDPWRKSFITSFFQTVTGRSPDDTSSLTNMLQDLQEPGRSRLMGAVSACMRDGSPYAVELEYERKDGEANSVEAQQRVRLQRLADSEFDGWGVADLQEHMIVEASAGMNLLFGRRQEGAPLSASLPADLIREVTARGVVTRHRCTVRYADARATPMAVEVTAFLDQDDPAVMVYGIRRVRRKAERAGAGGKQGGTTGGSASSTSTSPLTSHLLGPTNHVSRGHTSSTSGDRGSDVVETPYKPAAGLANRRGVAQAAPSVSLSSCCSSSEATSNVSLFQWGDRHERGERERDRGGTRHANQQQQQRFYPPPPDPCPLSLSRPARGGGGGGDAPPLLDVDMIPPNSTGCQQNDPHGGHDQTTAVADSNFKATCTRRMMIAKSKGPPVPPPRPRSAPAPAAGRDGPAAAGPLNLLSRGGDGEGATARGEWADSVQLPEEEEEEENGHYEFVVANGGSGALRHSEGVAVAANCVVVESSQQPSAGIVLHGGESGEGGNTKGGASAGPNAEIEGDSAAAEKEHGCLQVAGIVCETEEEVAFVRAYLCGDGGEGPGGEDDEGGEGSFSGSGSMGGGESESAAGGSVSPASSHCLSALR</sequence>
<feature type="compositionally biased region" description="Low complexity" evidence="1">
    <location>
        <begin position="1429"/>
        <end position="1439"/>
    </location>
</feature>
<feature type="compositionally biased region" description="Gly residues" evidence="1">
    <location>
        <begin position="320"/>
        <end position="330"/>
    </location>
</feature>
<feature type="compositionally biased region" description="Gly residues" evidence="1">
    <location>
        <begin position="1320"/>
        <end position="1330"/>
    </location>
</feature>
<proteinExistence type="predicted"/>
<dbReference type="PROSITE" id="PS50112">
    <property type="entry name" value="PAS"/>
    <property type="match status" value="1"/>
</dbReference>
<dbReference type="EMBL" id="CDMZ01000625">
    <property type="protein sequence ID" value="CEM18210.1"/>
    <property type="molecule type" value="Genomic_DNA"/>
</dbReference>
<feature type="compositionally biased region" description="Basic and acidic residues" evidence="1">
    <location>
        <begin position="1413"/>
        <end position="1427"/>
    </location>
</feature>
<gene>
    <name evidence="4" type="ORF">Cvel_18706</name>
</gene>
<evidence type="ECO:0000313" key="4">
    <source>
        <dbReference type="EMBL" id="CEM18210.1"/>
    </source>
</evidence>
<feature type="compositionally biased region" description="Low complexity" evidence="1">
    <location>
        <begin position="1705"/>
        <end position="1718"/>
    </location>
</feature>
<reference evidence="4" key="1">
    <citation type="submission" date="2014-11" db="EMBL/GenBank/DDBJ databases">
        <authorList>
            <person name="Otto D Thomas"/>
            <person name="Naeem Raeece"/>
        </authorList>
    </citation>
    <scope>NUCLEOTIDE SEQUENCE</scope>
</reference>
<evidence type="ECO:0000256" key="1">
    <source>
        <dbReference type="SAM" id="MobiDB-lite"/>
    </source>
</evidence>
<feature type="compositionally biased region" description="Low complexity" evidence="1">
    <location>
        <begin position="745"/>
        <end position="756"/>
    </location>
</feature>
<feature type="region of interest" description="Disordered" evidence="1">
    <location>
        <begin position="482"/>
        <end position="767"/>
    </location>
</feature>
<organism evidence="4">
    <name type="scientific">Chromera velia CCMP2878</name>
    <dbReference type="NCBI Taxonomy" id="1169474"/>
    <lineage>
        <taxon>Eukaryota</taxon>
        <taxon>Sar</taxon>
        <taxon>Alveolata</taxon>
        <taxon>Colpodellida</taxon>
        <taxon>Chromeraceae</taxon>
        <taxon>Chromera</taxon>
    </lineage>
</organism>
<feature type="compositionally biased region" description="Basic and acidic residues" evidence="1">
    <location>
        <begin position="310"/>
        <end position="319"/>
    </location>
</feature>
<feature type="compositionally biased region" description="Polar residues" evidence="1">
    <location>
        <begin position="1350"/>
        <end position="1363"/>
    </location>
</feature>
<keyword evidence="2" id="KW-0812">Transmembrane</keyword>
<dbReference type="Gene3D" id="3.30.450.20">
    <property type="entry name" value="PAS domain"/>
    <property type="match status" value="1"/>
</dbReference>
<feature type="compositionally biased region" description="Polar residues" evidence="1">
    <location>
        <begin position="487"/>
        <end position="513"/>
    </location>
</feature>
<feature type="region of interest" description="Disordered" evidence="1">
    <location>
        <begin position="1409"/>
        <end position="1493"/>
    </location>
</feature>
<feature type="compositionally biased region" description="Low complexity" evidence="1">
    <location>
        <begin position="289"/>
        <end position="305"/>
    </location>
</feature>